<evidence type="ECO:0000256" key="3">
    <source>
        <dbReference type="ARBA" id="ARBA00023125"/>
    </source>
</evidence>
<dbReference type="STRING" id="670482.SAMN04488542_11528"/>
<sequence length="119" mass="13518">MEIKLFDSELKIMDVLWKNGDITAKQVAEILKEQVGWSKTTTYTLIKRCIDKGAIQRLEPNFVCHPLVSIDQARELETTELINKMYDGAADQLVASILGRSNLSPDEINRLKELVSKLK</sequence>
<dbReference type="GO" id="GO:0045892">
    <property type="term" value="P:negative regulation of DNA-templated transcription"/>
    <property type="evidence" value="ECO:0007669"/>
    <property type="project" value="InterPro"/>
</dbReference>
<keyword evidence="4" id="KW-0804">Transcription</keyword>
<dbReference type="InterPro" id="IPR005650">
    <property type="entry name" value="BlaI_family"/>
</dbReference>
<dbReference type="Proteomes" id="UP000198972">
    <property type="component" value="Unassembled WGS sequence"/>
</dbReference>
<dbReference type="AlphaFoldDB" id="A0A1G7N5E0"/>
<dbReference type="RefSeq" id="WP_091231245.1">
    <property type="nucleotide sequence ID" value="NZ_FNBG01000015.1"/>
</dbReference>
<keyword evidence="2" id="KW-0805">Transcription regulation</keyword>
<gene>
    <name evidence="5" type="ORF">SAMN04488542_11528</name>
</gene>
<dbReference type="EMBL" id="FNBG01000015">
    <property type="protein sequence ID" value="SDF69268.1"/>
    <property type="molecule type" value="Genomic_DNA"/>
</dbReference>
<dbReference type="OrthoDB" id="9795583at2"/>
<dbReference type="GO" id="GO:0003677">
    <property type="term" value="F:DNA binding"/>
    <property type="evidence" value="ECO:0007669"/>
    <property type="project" value="UniProtKB-KW"/>
</dbReference>
<protein>
    <submittedName>
        <fullName evidence="5">Predicted transcriptional regulator</fullName>
    </submittedName>
</protein>
<comment type="similarity">
    <text evidence="1">Belongs to the BlaI transcriptional regulatory family.</text>
</comment>
<evidence type="ECO:0000256" key="4">
    <source>
        <dbReference type="ARBA" id="ARBA00023163"/>
    </source>
</evidence>
<dbReference type="InterPro" id="IPR036388">
    <property type="entry name" value="WH-like_DNA-bd_sf"/>
</dbReference>
<keyword evidence="3" id="KW-0238">DNA-binding</keyword>
<dbReference type="Gene3D" id="1.10.10.10">
    <property type="entry name" value="Winged helix-like DNA-binding domain superfamily/Winged helix DNA-binding domain"/>
    <property type="match status" value="1"/>
</dbReference>
<name>A0A1G7N5E0_9BACL</name>
<evidence type="ECO:0000256" key="1">
    <source>
        <dbReference type="ARBA" id="ARBA00011046"/>
    </source>
</evidence>
<evidence type="ECO:0000313" key="6">
    <source>
        <dbReference type="Proteomes" id="UP000198972"/>
    </source>
</evidence>
<dbReference type="InterPro" id="IPR036390">
    <property type="entry name" value="WH_DNA-bd_sf"/>
</dbReference>
<dbReference type="PIRSF" id="PIRSF019455">
    <property type="entry name" value="CopR_AtkY"/>
    <property type="match status" value="1"/>
</dbReference>
<keyword evidence="6" id="KW-1185">Reference proteome</keyword>
<organism evidence="5 6">
    <name type="scientific">Fontibacillus panacisegetis</name>
    <dbReference type="NCBI Taxonomy" id="670482"/>
    <lineage>
        <taxon>Bacteria</taxon>
        <taxon>Bacillati</taxon>
        <taxon>Bacillota</taxon>
        <taxon>Bacilli</taxon>
        <taxon>Bacillales</taxon>
        <taxon>Paenibacillaceae</taxon>
        <taxon>Fontibacillus</taxon>
    </lineage>
</organism>
<dbReference type="Gene3D" id="1.10.4040.10">
    <property type="entry name" value="Penicillinase repressor domain"/>
    <property type="match status" value="1"/>
</dbReference>
<proteinExistence type="inferred from homology"/>
<evidence type="ECO:0000313" key="5">
    <source>
        <dbReference type="EMBL" id="SDF69268.1"/>
    </source>
</evidence>
<evidence type="ECO:0000256" key="2">
    <source>
        <dbReference type="ARBA" id="ARBA00023015"/>
    </source>
</evidence>
<reference evidence="5 6" key="1">
    <citation type="submission" date="2016-10" db="EMBL/GenBank/DDBJ databases">
        <authorList>
            <person name="de Groot N.N."/>
        </authorList>
    </citation>
    <scope>NUCLEOTIDE SEQUENCE [LARGE SCALE GENOMIC DNA]</scope>
    <source>
        <strain evidence="5 6">DSM 28129</strain>
    </source>
</reference>
<dbReference type="Pfam" id="PF03965">
    <property type="entry name" value="Penicillinase_R"/>
    <property type="match status" value="1"/>
</dbReference>
<accession>A0A1G7N5E0</accession>
<dbReference type="SUPFAM" id="SSF46785">
    <property type="entry name" value="Winged helix' DNA-binding domain"/>
    <property type="match status" value="1"/>
</dbReference>